<evidence type="ECO:0000313" key="3">
    <source>
        <dbReference type="EMBL" id="MCO6407607.1"/>
    </source>
</evidence>
<organism evidence="3 4">
    <name type="scientific">Hoeflea alexandrii</name>
    <dbReference type="NCBI Taxonomy" id="288436"/>
    <lineage>
        <taxon>Bacteria</taxon>
        <taxon>Pseudomonadati</taxon>
        <taxon>Pseudomonadota</taxon>
        <taxon>Alphaproteobacteria</taxon>
        <taxon>Hyphomicrobiales</taxon>
        <taxon>Rhizobiaceae</taxon>
        <taxon>Hoeflea</taxon>
    </lineage>
</organism>
<evidence type="ECO:0000256" key="1">
    <source>
        <dbReference type="ARBA" id="ARBA00022801"/>
    </source>
</evidence>
<sequence length="183" mass="19390">MTDTALILVDIQKDYFDGGRWTLSKMDQASDNAAKVLAHARTTGDMIVHIHHEIPSDTAPFFRPGSEGAEIHPKVAPQAGEDVILKHKPNSFLNTRLHDTLGSRGISNLVIVGAMSQMCIDATTRAAADLGYKVTVVHDACAARDTEFGGVAVPAAQVHAAFMSGLSGSYATVVDCAGYLAAR</sequence>
<dbReference type="Pfam" id="PF00857">
    <property type="entry name" value="Isochorismatase"/>
    <property type="match status" value="1"/>
</dbReference>
<gene>
    <name evidence="3" type="ORF">GTW23_05415</name>
</gene>
<dbReference type="SUPFAM" id="SSF52499">
    <property type="entry name" value="Isochorismatase-like hydrolases"/>
    <property type="match status" value="1"/>
</dbReference>
<protein>
    <submittedName>
        <fullName evidence="3">Isochorismatase family protein</fullName>
    </submittedName>
</protein>
<keyword evidence="1" id="KW-0378">Hydrolase</keyword>
<accession>A0ABT1CN34</accession>
<evidence type="ECO:0000259" key="2">
    <source>
        <dbReference type="Pfam" id="PF00857"/>
    </source>
</evidence>
<evidence type="ECO:0000313" key="4">
    <source>
        <dbReference type="Proteomes" id="UP001320715"/>
    </source>
</evidence>
<dbReference type="InterPro" id="IPR000868">
    <property type="entry name" value="Isochorismatase-like_dom"/>
</dbReference>
<dbReference type="Proteomes" id="UP001320715">
    <property type="component" value="Unassembled WGS sequence"/>
</dbReference>
<dbReference type="Gene3D" id="3.40.50.850">
    <property type="entry name" value="Isochorismatase-like"/>
    <property type="match status" value="1"/>
</dbReference>
<keyword evidence="4" id="KW-1185">Reference proteome</keyword>
<name>A0ABT1CN34_9HYPH</name>
<proteinExistence type="predicted"/>
<comment type="caution">
    <text evidence="3">The sequence shown here is derived from an EMBL/GenBank/DDBJ whole genome shotgun (WGS) entry which is preliminary data.</text>
</comment>
<dbReference type="RefSeq" id="WP_252914927.1">
    <property type="nucleotide sequence ID" value="NZ_JAAAML010000001.1"/>
</dbReference>
<dbReference type="InterPro" id="IPR050272">
    <property type="entry name" value="Isochorismatase-like_hydrls"/>
</dbReference>
<feature type="domain" description="Isochorismatase-like" evidence="2">
    <location>
        <begin position="4"/>
        <end position="148"/>
    </location>
</feature>
<dbReference type="PANTHER" id="PTHR43540">
    <property type="entry name" value="PEROXYUREIDOACRYLATE/UREIDOACRYLATE AMIDOHYDROLASE-RELATED"/>
    <property type="match status" value="1"/>
</dbReference>
<reference evidence="3 4" key="1">
    <citation type="submission" date="2020-01" db="EMBL/GenBank/DDBJ databases">
        <title>Genomes of bacteria type strains.</title>
        <authorList>
            <person name="Chen J."/>
            <person name="Zhu S."/>
            <person name="Yang J."/>
        </authorList>
    </citation>
    <scope>NUCLEOTIDE SEQUENCE [LARGE SCALE GENOMIC DNA]</scope>
    <source>
        <strain evidence="3 4">DSM 16655</strain>
    </source>
</reference>
<dbReference type="EMBL" id="JAAAML010000001">
    <property type="protein sequence ID" value="MCO6407607.1"/>
    <property type="molecule type" value="Genomic_DNA"/>
</dbReference>
<dbReference type="PANTHER" id="PTHR43540:SF1">
    <property type="entry name" value="ISOCHORISMATASE HYDROLASE"/>
    <property type="match status" value="1"/>
</dbReference>
<dbReference type="InterPro" id="IPR036380">
    <property type="entry name" value="Isochorismatase-like_sf"/>
</dbReference>
<dbReference type="CDD" id="cd01014">
    <property type="entry name" value="nicotinamidase_related"/>
    <property type="match status" value="1"/>
</dbReference>